<keyword evidence="3" id="KW-1185">Reference proteome</keyword>
<dbReference type="Proteomes" id="UP001066276">
    <property type="component" value="Chromosome 7"/>
</dbReference>
<feature type="compositionally biased region" description="Low complexity" evidence="1">
    <location>
        <begin position="60"/>
        <end position="69"/>
    </location>
</feature>
<evidence type="ECO:0000313" key="3">
    <source>
        <dbReference type="Proteomes" id="UP001066276"/>
    </source>
</evidence>
<dbReference type="EMBL" id="JANPWB010000011">
    <property type="protein sequence ID" value="KAJ1127012.1"/>
    <property type="molecule type" value="Genomic_DNA"/>
</dbReference>
<comment type="caution">
    <text evidence="2">The sequence shown here is derived from an EMBL/GenBank/DDBJ whole genome shotgun (WGS) entry which is preliminary data.</text>
</comment>
<sequence>MPAQKRAQQAGLLSKPDPEGTATTNKRTLQPRASDPPALAAGAASRILRGGVHTSPAPPTTTQGTPGTDKGPRGPNSSVAPRQDRVGATSTSASSDPGKGFPRCSSPPTILPIQEIVSPSPGEPQDHGRISPKTGAH</sequence>
<accession>A0AAV7PI16</accession>
<feature type="region of interest" description="Disordered" evidence="1">
    <location>
        <begin position="1"/>
        <end position="137"/>
    </location>
</feature>
<reference evidence="2" key="1">
    <citation type="journal article" date="2022" name="bioRxiv">
        <title>Sequencing and chromosome-scale assembly of the giantPleurodeles waltlgenome.</title>
        <authorList>
            <person name="Brown T."/>
            <person name="Elewa A."/>
            <person name="Iarovenko S."/>
            <person name="Subramanian E."/>
            <person name="Araus A.J."/>
            <person name="Petzold A."/>
            <person name="Susuki M."/>
            <person name="Suzuki K.-i.T."/>
            <person name="Hayashi T."/>
            <person name="Toyoda A."/>
            <person name="Oliveira C."/>
            <person name="Osipova E."/>
            <person name="Leigh N.D."/>
            <person name="Simon A."/>
            <person name="Yun M.H."/>
        </authorList>
    </citation>
    <scope>NUCLEOTIDE SEQUENCE</scope>
    <source>
        <strain evidence="2">20211129_DDA</strain>
        <tissue evidence="2">Liver</tissue>
    </source>
</reference>
<name>A0AAV7PI16_PLEWA</name>
<evidence type="ECO:0000256" key="1">
    <source>
        <dbReference type="SAM" id="MobiDB-lite"/>
    </source>
</evidence>
<organism evidence="2 3">
    <name type="scientific">Pleurodeles waltl</name>
    <name type="common">Iberian ribbed newt</name>
    <dbReference type="NCBI Taxonomy" id="8319"/>
    <lineage>
        <taxon>Eukaryota</taxon>
        <taxon>Metazoa</taxon>
        <taxon>Chordata</taxon>
        <taxon>Craniata</taxon>
        <taxon>Vertebrata</taxon>
        <taxon>Euteleostomi</taxon>
        <taxon>Amphibia</taxon>
        <taxon>Batrachia</taxon>
        <taxon>Caudata</taxon>
        <taxon>Salamandroidea</taxon>
        <taxon>Salamandridae</taxon>
        <taxon>Pleurodelinae</taxon>
        <taxon>Pleurodeles</taxon>
    </lineage>
</organism>
<protein>
    <submittedName>
        <fullName evidence="2">Uncharacterized protein</fullName>
    </submittedName>
</protein>
<proteinExistence type="predicted"/>
<dbReference type="AlphaFoldDB" id="A0AAV7PI16"/>
<evidence type="ECO:0000313" key="2">
    <source>
        <dbReference type="EMBL" id="KAJ1127012.1"/>
    </source>
</evidence>
<feature type="compositionally biased region" description="Low complexity" evidence="1">
    <location>
        <begin position="33"/>
        <end position="50"/>
    </location>
</feature>
<gene>
    <name evidence="2" type="ORF">NDU88_005418</name>
</gene>